<dbReference type="EMBL" id="KV700122">
    <property type="protein sequence ID" value="OCF37508.1"/>
    <property type="molecule type" value="Genomic_DNA"/>
</dbReference>
<dbReference type="PANTHER" id="PTHR32251:SF15">
    <property type="entry name" value="3-OXO-5-ALPHA-STEROID 4-DEHYDROGENASE (DUF1295)"/>
    <property type="match status" value="1"/>
</dbReference>
<feature type="transmembrane region" description="Helical" evidence="2">
    <location>
        <begin position="229"/>
        <end position="248"/>
    </location>
</feature>
<dbReference type="InterPro" id="IPR010721">
    <property type="entry name" value="UstE-like"/>
</dbReference>
<sequence length="352" mass="39241">MSPPYTIIDQYNLTISLLITIAWQVMGFAIAWTFKFDKITDFTGGSNFFILALITLTTGGTYYARNIVASVLMMIWAARLAGFLLFRVLKTGSDTRFDDIRNHFFKFAGFWVGQIMWVWVVSLPVVILNSPAVSSRNRSGDPSFGKATDIVGIILFAIGLFWEAVGDIQKYLFKSSKPPKGQPCTKGLWYFSRHPPYFGEIVIHWGLWVLCVTPTLSGALPASAKRAQYAAVTAPLFTMVLLLFLSGIPTAEKPTAKKYFLMSHPTSSSTSDGGNGGNSSFSHPEPSNEIWSEYKQYLKRTSILFPVPPSLYAPLPEAVKRTVLLDLPMFKFDENKDGKEALEQERKKNGNA</sequence>
<feature type="transmembrane region" description="Helical" evidence="2">
    <location>
        <begin position="46"/>
        <end position="63"/>
    </location>
</feature>
<dbReference type="OrthoDB" id="67965at2759"/>
<feature type="transmembrane region" description="Helical" evidence="2">
    <location>
        <begin position="69"/>
        <end position="86"/>
    </location>
</feature>
<organism evidence="3 4">
    <name type="scientific">Kwoniella heveanensis BCC8398</name>
    <dbReference type="NCBI Taxonomy" id="1296120"/>
    <lineage>
        <taxon>Eukaryota</taxon>
        <taxon>Fungi</taxon>
        <taxon>Dikarya</taxon>
        <taxon>Basidiomycota</taxon>
        <taxon>Agaricomycotina</taxon>
        <taxon>Tremellomycetes</taxon>
        <taxon>Tremellales</taxon>
        <taxon>Cryptococcaceae</taxon>
        <taxon>Kwoniella</taxon>
    </lineage>
</organism>
<feature type="transmembrane region" description="Helical" evidence="2">
    <location>
        <begin position="12"/>
        <end position="34"/>
    </location>
</feature>
<feature type="transmembrane region" description="Helical" evidence="2">
    <location>
        <begin position="147"/>
        <end position="165"/>
    </location>
</feature>
<proteinExistence type="predicted"/>
<evidence type="ECO:0000256" key="1">
    <source>
        <dbReference type="SAM" id="MobiDB-lite"/>
    </source>
</evidence>
<feature type="compositionally biased region" description="Low complexity" evidence="1">
    <location>
        <begin position="267"/>
        <end position="282"/>
    </location>
</feature>
<dbReference type="Proteomes" id="UP000092666">
    <property type="component" value="Unassembled WGS sequence"/>
</dbReference>
<evidence type="ECO:0000313" key="4">
    <source>
        <dbReference type="Proteomes" id="UP000092666"/>
    </source>
</evidence>
<name>A0A1B9H2L3_9TREE</name>
<keyword evidence="2" id="KW-1133">Transmembrane helix</keyword>
<protein>
    <recommendedName>
        <fullName evidence="5">Steroid 5-alpha reductase C-terminal domain-containing protein</fullName>
    </recommendedName>
</protein>
<evidence type="ECO:0000256" key="2">
    <source>
        <dbReference type="SAM" id="Phobius"/>
    </source>
</evidence>
<accession>A0A1B9H2L3</accession>
<gene>
    <name evidence="3" type="ORF">I316_00633</name>
</gene>
<feature type="region of interest" description="Disordered" evidence="1">
    <location>
        <begin position="267"/>
        <end position="286"/>
    </location>
</feature>
<reference evidence="3 4" key="1">
    <citation type="submission" date="2013-07" db="EMBL/GenBank/DDBJ databases">
        <title>The Genome Sequence of Cryptococcus heveanensis BCC8398.</title>
        <authorList>
            <consortium name="The Broad Institute Genome Sequencing Platform"/>
            <person name="Cuomo C."/>
            <person name="Litvintseva A."/>
            <person name="Chen Y."/>
            <person name="Heitman J."/>
            <person name="Sun S."/>
            <person name="Springer D."/>
            <person name="Dromer F."/>
            <person name="Young S.K."/>
            <person name="Zeng Q."/>
            <person name="Gargeya S."/>
            <person name="Fitzgerald M."/>
            <person name="Abouelleil A."/>
            <person name="Alvarado L."/>
            <person name="Berlin A.M."/>
            <person name="Chapman S.B."/>
            <person name="Dewar J."/>
            <person name="Goldberg J."/>
            <person name="Griggs A."/>
            <person name="Gujja S."/>
            <person name="Hansen M."/>
            <person name="Howarth C."/>
            <person name="Imamovic A."/>
            <person name="Larimer J."/>
            <person name="McCowan C."/>
            <person name="Murphy C."/>
            <person name="Pearson M."/>
            <person name="Priest M."/>
            <person name="Roberts A."/>
            <person name="Saif S."/>
            <person name="Shea T."/>
            <person name="Sykes S."/>
            <person name="Wortman J."/>
            <person name="Nusbaum C."/>
            <person name="Birren B."/>
        </authorList>
    </citation>
    <scope>NUCLEOTIDE SEQUENCE [LARGE SCALE GENOMIC DNA]</scope>
    <source>
        <strain evidence="3 4">BCC8398</strain>
    </source>
</reference>
<dbReference type="Pfam" id="PF06966">
    <property type="entry name" value="DUF1295"/>
    <property type="match status" value="1"/>
</dbReference>
<keyword evidence="2" id="KW-0812">Transmembrane</keyword>
<feature type="transmembrane region" description="Helical" evidence="2">
    <location>
        <begin position="107"/>
        <end position="127"/>
    </location>
</feature>
<dbReference type="PANTHER" id="PTHR32251">
    <property type="entry name" value="3-OXO-5-ALPHA-STEROID 4-DEHYDROGENASE"/>
    <property type="match status" value="1"/>
</dbReference>
<keyword evidence="4" id="KW-1185">Reference proteome</keyword>
<dbReference type="AlphaFoldDB" id="A0A1B9H2L3"/>
<reference evidence="4" key="2">
    <citation type="submission" date="2013-12" db="EMBL/GenBank/DDBJ databases">
        <title>Evolution of pathogenesis and genome organization in the Tremellales.</title>
        <authorList>
            <person name="Cuomo C."/>
            <person name="Litvintseva A."/>
            <person name="Heitman J."/>
            <person name="Chen Y."/>
            <person name="Sun S."/>
            <person name="Springer D."/>
            <person name="Dromer F."/>
            <person name="Young S."/>
            <person name="Zeng Q."/>
            <person name="Chapman S."/>
            <person name="Gujja S."/>
            <person name="Saif S."/>
            <person name="Birren B."/>
        </authorList>
    </citation>
    <scope>NUCLEOTIDE SEQUENCE [LARGE SCALE GENOMIC DNA]</scope>
    <source>
        <strain evidence="4">BCC8398</strain>
    </source>
</reference>
<feature type="transmembrane region" description="Helical" evidence="2">
    <location>
        <begin position="197"/>
        <end position="217"/>
    </location>
</feature>
<keyword evidence="2" id="KW-0472">Membrane</keyword>
<evidence type="ECO:0000313" key="3">
    <source>
        <dbReference type="EMBL" id="OCF37508.1"/>
    </source>
</evidence>
<evidence type="ECO:0008006" key="5">
    <source>
        <dbReference type="Google" id="ProtNLM"/>
    </source>
</evidence>
<dbReference type="GO" id="GO:0016020">
    <property type="term" value="C:membrane"/>
    <property type="evidence" value="ECO:0007669"/>
    <property type="project" value="TreeGrafter"/>
</dbReference>
<dbReference type="Gene3D" id="1.20.120.1630">
    <property type="match status" value="1"/>
</dbReference>